<dbReference type="OrthoDB" id="9813903at2"/>
<evidence type="ECO:0000313" key="2">
    <source>
        <dbReference type="EMBL" id="QDH23150.1"/>
    </source>
</evidence>
<reference evidence="2 3" key="1">
    <citation type="submission" date="2019-06" db="EMBL/GenBank/DDBJ databases">
        <title>Saccharibacillus brassicae sp. nov., an endophytic bacterium isolated from Chinese cabbage seeds (Brassica pekinensis).</title>
        <authorList>
            <person name="Jiang L."/>
            <person name="Lee J."/>
            <person name="Kim S.W."/>
        </authorList>
    </citation>
    <scope>NUCLEOTIDE SEQUENCE [LARGE SCALE GENOMIC DNA]</scope>
    <source>
        <strain evidence="3">KCTC 43072 / ATSA2</strain>
    </source>
</reference>
<dbReference type="InterPro" id="IPR043128">
    <property type="entry name" value="Rev_trsase/Diguanyl_cyclase"/>
</dbReference>
<dbReference type="GO" id="GO:1902201">
    <property type="term" value="P:negative regulation of bacterial-type flagellum-dependent cell motility"/>
    <property type="evidence" value="ECO:0007669"/>
    <property type="project" value="TreeGrafter"/>
</dbReference>
<dbReference type="Pfam" id="PF00990">
    <property type="entry name" value="GGDEF"/>
    <property type="match status" value="1"/>
</dbReference>
<dbReference type="InterPro" id="IPR029787">
    <property type="entry name" value="Nucleotide_cyclase"/>
</dbReference>
<evidence type="ECO:0000313" key="3">
    <source>
        <dbReference type="Proteomes" id="UP000316968"/>
    </source>
</evidence>
<dbReference type="GO" id="GO:0043709">
    <property type="term" value="P:cell adhesion involved in single-species biofilm formation"/>
    <property type="evidence" value="ECO:0007669"/>
    <property type="project" value="TreeGrafter"/>
</dbReference>
<accession>A0A4Y6V320</accession>
<dbReference type="PANTHER" id="PTHR45138:SF25">
    <property type="entry name" value="GGDEF DOMAIN PROTEIN"/>
    <property type="match status" value="1"/>
</dbReference>
<dbReference type="GO" id="GO:0052621">
    <property type="term" value="F:diguanylate cyclase activity"/>
    <property type="evidence" value="ECO:0007669"/>
    <property type="project" value="TreeGrafter"/>
</dbReference>
<dbReference type="NCBIfam" id="TIGR00254">
    <property type="entry name" value="GGDEF"/>
    <property type="match status" value="1"/>
</dbReference>
<dbReference type="PROSITE" id="PS50887">
    <property type="entry name" value="GGDEF"/>
    <property type="match status" value="1"/>
</dbReference>
<dbReference type="InterPro" id="IPR000160">
    <property type="entry name" value="GGDEF_dom"/>
</dbReference>
<feature type="domain" description="GGDEF" evidence="1">
    <location>
        <begin position="163"/>
        <end position="313"/>
    </location>
</feature>
<dbReference type="GO" id="GO:0005886">
    <property type="term" value="C:plasma membrane"/>
    <property type="evidence" value="ECO:0007669"/>
    <property type="project" value="TreeGrafter"/>
</dbReference>
<dbReference type="SMART" id="SM00267">
    <property type="entry name" value="GGDEF"/>
    <property type="match status" value="1"/>
</dbReference>
<keyword evidence="3" id="KW-1185">Reference proteome</keyword>
<dbReference type="EMBL" id="CP041217">
    <property type="protein sequence ID" value="QDH23150.1"/>
    <property type="molecule type" value="Genomic_DNA"/>
</dbReference>
<gene>
    <name evidence="2" type="ORF">FFV09_21175</name>
</gene>
<name>A0A4Y6V320_SACBS</name>
<dbReference type="InterPro" id="IPR050469">
    <property type="entry name" value="Diguanylate_Cyclase"/>
</dbReference>
<proteinExistence type="predicted"/>
<dbReference type="Gene3D" id="3.30.70.270">
    <property type="match status" value="1"/>
</dbReference>
<evidence type="ECO:0000259" key="1">
    <source>
        <dbReference type="PROSITE" id="PS50887"/>
    </source>
</evidence>
<dbReference type="CDD" id="cd01949">
    <property type="entry name" value="GGDEF"/>
    <property type="match status" value="1"/>
</dbReference>
<dbReference type="AlphaFoldDB" id="A0A4Y6V320"/>
<dbReference type="SUPFAM" id="SSF55073">
    <property type="entry name" value="Nucleotide cyclase"/>
    <property type="match status" value="1"/>
</dbReference>
<dbReference type="PANTHER" id="PTHR45138">
    <property type="entry name" value="REGULATORY COMPONENTS OF SENSORY TRANSDUCTION SYSTEM"/>
    <property type="match status" value="1"/>
</dbReference>
<sequence>MLTKIGEITASIPVVGAGTKCEAVDECFKQNPKLEGLAIVHPDGTNSLMMRVQFYQQIATRYGFTLFMNRPVGVLSNSCPLLVDEGELITDVSIRAMNRPEEELYDLVLVSRGGTLLGAVSVRLLLLSVADVRTQIATFMNPLTGLPGNRIIEDRLQQTLGLESFSVLYIDLDQFKSYNDGYGFKQGDLLLQATANLLSEVFAQPDSFFGHIGGDDYIAILHHHHYEDACSRAIDEFERLKRDFYRSEDLLRGSITGENRFGSRGLIPLVSLSIAVVTNRRRTYDSIEEIVEESARIKKRCKAVQGSIVFADGQTAACSGS</sequence>
<dbReference type="Proteomes" id="UP000316968">
    <property type="component" value="Chromosome"/>
</dbReference>
<protein>
    <submittedName>
        <fullName evidence="2">GGDEF domain-containing protein</fullName>
    </submittedName>
</protein>
<dbReference type="RefSeq" id="WP_141449687.1">
    <property type="nucleotide sequence ID" value="NZ_CP041217.1"/>
</dbReference>
<dbReference type="KEGG" id="saca:FFV09_21175"/>
<organism evidence="2 3">
    <name type="scientific">Saccharibacillus brassicae</name>
    <dbReference type="NCBI Taxonomy" id="2583377"/>
    <lineage>
        <taxon>Bacteria</taxon>
        <taxon>Bacillati</taxon>
        <taxon>Bacillota</taxon>
        <taxon>Bacilli</taxon>
        <taxon>Bacillales</taxon>
        <taxon>Paenibacillaceae</taxon>
        <taxon>Saccharibacillus</taxon>
    </lineage>
</organism>